<dbReference type="AlphaFoldDB" id="A0A7H1NQ75"/>
<dbReference type="GO" id="GO:0006457">
    <property type="term" value="P:protein folding"/>
    <property type="evidence" value="ECO:0007669"/>
    <property type="project" value="InterPro"/>
</dbReference>
<evidence type="ECO:0000256" key="1">
    <source>
        <dbReference type="ARBA" id="ARBA00004141"/>
    </source>
</evidence>
<evidence type="ECO:0000256" key="5">
    <source>
        <dbReference type="SAM" id="Phobius"/>
    </source>
</evidence>
<feature type="transmembrane region" description="Helical" evidence="5">
    <location>
        <begin position="48"/>
        <end position="65"/>
    </location>
</feature>
<keyword evidence="7" id="KW-1185">Reference proteome</keyword>
<dbReference type="GO" id="GO:0015035">
    <property type="term" value="F:protein-disulfide reductase activity"/>
    <property type="evidence" value="ECO:0007669"/>
    <property type="project" value="InterPro"/>
</dbReference>
<dbReference type="InterPro" id="IPR003752">
    <property type="entry name" value="DiS_bond_form_DsbB/BdbC"/>
</dbReference>
<evidence type="ECO:0000256" key="3">
    <source>
        <dbReference type="ARBA" id="ARBA00022989"/>
    </source>
</evidence>
<dbReference type="SUPFAM" id="SSF158442">
    <property type="entry name" value="DsbB-like"/>
    <property type="match status" value="1"/>
</dbReference>
<dbReference type="RefSeq" id="WP_203414326.1">
    <property type="nucleotide sequence ID" value="NZ_CP060244.1"/>
</dbReference>
<feature type="transmembrane region" description="Helical" evidence="5">
    <location>
        <begin position="141"/>
        <end position="165"/>
    </location>
</feature>
<dbReference type="Gene3D" id="1.20.1550.10">
    <property type="entry name" value="DsbB-like"/>
    <property type="match status" value="1"/>
</dbReference>
<organism evidence="6 7">
    <name type="scientific">Entomobacter blattae</name>
    <dbReference type="NCBI Taxonomy" id="2762277"/>
    <lineage>
        <taxon>Bacteria</taxon>
        <taxon>Pseudomonadati</taxon>
        <taxon>Pseudomonadota</taxon>
        <taxon>Alphaproteobacteria</taxon>
        <taxon>Acetobacterales</taxon>
        <taxon>Acetobacteraceae</taxon>
        <taxon>Entomobacter</taxon>
    </lineage>
</organism>
<accession>A0A7H1NQ75</accession>
<sequence>MKDGNIFRYDRVLLILLCAIGVFALLTAWVLEHILGLAPCDLCLMERWPYRVIIILGIIGFFLPAKKRSWIMLAAGAVMTVNVGLALLHTGIEQNWWPSPLTACQAPVFKEGSIAERLASMPTRPVKPCDAPDYILPGLPISVTLADLLLSVGVCLFGFISGLFLRKHYHSFRWGGNRKEP</sequence>
<comment type="subcellular location">
    <subcellularLocation>
        <location evidence="1">Membrane</location>
        <topology evidence="1">Multi-pass membrane protein</topology>
    </subcellularLocation>
</comment>
<gene>
    <name evidence="6" type="primary">dsbB</name>
    <name evidence="6" type="ORF">JGUZn3_06930</name>
</gene>
<evidence type="ECO:0000313" key="6">
    <source>
        <dbReference type="EMBL" id="QNT77935.1"/>
    </source>
</evidence>
<feature type="transmembrane region" description="Helical" evidence="5">
    <location>
        <begin position="12"/>
        <end position="36"/>
    </location>
</feature>
<reference evidence="6 7" key="1">
    <citation type="submission" date="2020-08" db="EMBL/GenBank/DDBJ databases">
        <title>Complete genome sequence of Entomobacter blattae G55GP.</title>
        <authorList>
            <person name="Poehlein A."/>
            <person name="Guzman J."/>
            <person name="Daniel R."/>
            <person name="Vilcinskas A."/>
        </authorList>
    </citation>
    <scope>NUCLEOTIDE SEQUENCE [LARGE SCALE GENOMIC DNA]</scope>
    <source>
        <strain evidence="6 7">G55GP</strain>
    </source>
</reference>
<evidence type="ECO:0000256" key="4">
    <source>
        <dbReference type="ARBA" id="ARBA00023136"/>
    </source>
</evidence>
<dbReference type="EMBL" id="CP060244">
    <property type="protein sequence ID" value="QNT77935.1"/>
    <property type="molecule type" value="Genomic_DNA"/>
</dbReference>
<feature type="transmembrane region" description="Helical" evidence="5">
    <location>
        <begin position="72"/>
        <end position="92"/>
    </location>
</feature>
<proteinExistence type="predicted"/>
<dbReference type="KEGG" id="ebla:JGUZn3_06930"/>
<protein>
    <submittedName>
        <fullName evidence="6">Disulfide bond formation protein B</fullName>
    </submittedName>
</protein>
<name>A0A7H1NQ75_9PROT</name>
<dbReference type="Pfam" id="PF02600">
    <property type="entry name" value="DsbB"/>
    <property type="match status" value="1"/>
</dbReference>
<keyword evidence="3 5" id="KW-1133">Transmembrane helix</keyword>
<dbReference type="InterPro" id="IPR023380">
    <property type="entry name" value="DsbB-like_sf"/>
</dbReference>
<dbReference type="Proteomes" id="UP000516349">
    <property type="component" value="Chromosome"/>
</dbReference>
<keyword evidence="2 5" id="KW-0812">Transmembrane</keyword>
<dbReference type="GO" id="GO:0016020">
    <property type="term" value="C:membrane"/>
    <property type="evidence" value="ECO:0007669"/>
    <property type="project" value="UniProtKB-SubCell"/>
</dbReference>
<evidence type="ECO:0000313" key="7">
    <source>
        <dbReference type="Proteomes" id="UP000516349"/>
    </source>
</evidence>
<keyword evidence="4 5" id="KW-0472">Membrane</keyword>
<evidence type="ECO:0000256" key="2">
    <source>
        <dbReference type="ARBA" id="ARBA00022692"/>
    </source>
</evidence>